<dbReference type="Proteomes" id="UP000485058">
    <property type="component" value="Unassembled WGS sequence"/>
</dbReference>
<reference evidence="2 3" key="1">
    <citation type="submission" date="2020-02" db="EMBL/GenBank/DDBJ databases">
        <title>Draft genome sequence of Haematococcus lacustris strain NIES-144.</title>
        <authorList>
            <person name="Morimoto D."/>
            <person name="Nakagawa S."/>
            <person name="Yoshida T."/>
            <person name="Sawayama S."/>
        </authorList>
    </citation>
    <scope>NUCLEOTIDE SEQUENCE [LARGE SCALE GENOMIC DNA]</scope>
    <source>
        <strain evidence="2 3">NIES-144</strain>
    </source>
</reference>
<feature type="region of interest" description="Disordered" evidence="1">
    <location>
        <begin position="1"/>
        <end position="25"/>
    </location>
</feature>
<evidence type="ECO:0000313" key="3">
    <source>
        <dbReference type="Proteomes" id="UP000485058"/>
    </source>
</evidence>
<feature type="non-terminal residue" evidence="2">
    <location>
        <position position="85"/>
    </location>
</feature>
<dbReference type="EMBL" id="BLLF01000086">
    <property type="protein sequence ID" value="GFH07301.1"/>
    <property type="molecule type" value="Genomic_DNA"/>
</dbReference>
<keyword evidence="3" id="KW-1185">Reference proteome</keyword>
<proteinExistence type="predicted"/>
<organism evidence="2 3">
    <name type="scientific">Haematococcus lacustris</name>
    <name type="common">Green alga</name>
    <name type="synonym">Haematococcus pluvialis</name>
    <dbReference type="NCBI Taxonomy" id="44745"/>
    <lineage>
        <taxon>Eukaryota</taxon>
        <taxon>Viridiplantae</taxon>
        <taxon>Chlorophyta</taxon>
        <taxon>core chlorophytes</taxon>
        <taxon>Chlorophyceae</taxon>
        <taxon>CS clade</taxon>
        <taxon>Chlamydomonadales</taxon>
        <taxon>Haematococcaceae</taxon>
        <taxon>Haematococcus</taxon>
    </lineage>
</organism>
<protein>
    <submittedName>
        <fullName evidence="2">Uncharacterized protein</fullName>
    </submittedName>
</protein>
<gene>
    <name evidence="2" type="ORF">HaLaN_02083</name>
</gene>
<evidence type="ECO:0000256" key="1">
    <source>
        <dbReference type="SAM" id="MobiDB-lite"/>
    </source>
</evidence>
<evidence type="ECO:0000313" key="2">
    <source>
        <dbReference type="EMBL" id="GFH07301.1"/>
    </source>
</evidence>
<accession>A0A699YD21</accession>
<sequence length="85" mass="9119">MQEHQSWEALNFRRRRPAQTSRTGCGTGCAAPSCSRVTCCLHITHRAVAIRGDCGAQAEDLVGCRLGGVREVDAQDPAGPELGLR</sequence>
<comment type="caution">
    <text evidence="2">The sequence shown here is derived from an EMBL/GenBank/DDBJ whole genome shotgun (WGS) entry which is preliminary data.</text>
</comment>
<name>A0A699YD21_HAELA</name>
<dbReference type="AlphaFoldDB" id="A0A699YD21"/>